<keyword evidence="1" id="KW-0812">Transmembrane</keyword>
<dbReference type="PANTHER" id="PTHR24177:SF329">
    <property type="entry name" value="ANKYRIN REPEAT PROTEIN"/>
    <property type="match status" value="1"/>
</dbReference>
<feature type="transmembrane region" description="Helical" evidence="1">
    <location>
        <begin position="102"/>
        <end position="122"/>
    </location>
</feature>
<feature type="transmembrane region" description="Helical" evidence="1">
    <location>
        <begin position="214"/>
        <end position="233"/>
    </location>
</feature>
<evidence type="ECO:0000256" key="1">
    <source>
        <dbReference type="SAM" id="Phobius"/>
    </source>
</evidence>
<accession>A0AAN9NKD0</accession>
<dbReference type="Pfam" id="PF13962">
    <property type="entry name" value="PGG"/>
    <property type="match status" value="1"/>
</dbReference>
<evidence type="ECO:0000313" key="4">
    <source>
        <dbReference type="Proteomes" id="UP001374584"/>
    </source>
</evidence>
<dbReference type="Proteomes" id="UP001374584">
    <property type="component" value="Unassembled WGS sequence"/>
</dbReference>
<organism evidence="3 4">
    <name type="scientific">Phaseolus coccineus</name>
    <name type="common">Scarlet runner bean</name>
    <name type="synonym">Phaseolus multiflorus</name>
    <dbReference type="NCBI Taxonomy" id="3886"/>
    <lineage>
        <taxon>Eukaryota</taxon>
        <taxon>Viridiplantae</taxon>
        <taxon>Streptophyta</taxon>
        <taxon>Embryophyta</taxon>
        <taxon>Tracheophyta</taxon>
        <taxon>Spermatophyta</taxon>
        <taxon>Magnoliopsida</taxon>
        <taxon>eudicotyledons</taxon>
        <taxon>Gunneridae</taxon>
        <taxon>Pentapetalae</taxon>
        <taxon>rosids</taxon>
        <taxon>fabids</taxon>
        <taxon>Fabales</taxon>
        <taxon>Fabaceae</taxon>
        <taxon>Papilionoideae</taxon>
        <taxon>50 kb inversion clade</taxon>
        <taxon>NPAAA clade</taxon>
        <taxon>indigoferoid/millettioid clade</taxon>
        <taxon>Phaseoleae</taxon>
        <taxon>Phaseolus</taxon>
    </lineage>
</organism>
<gene>
    <name evidence="3" type="ORF">VNO80_05628</name>
</gene>
<keyword evidence="1" id="KW-0472">Membrane</keyword>
<feature type="transmembrane region" description="Helical" evidence="1">
    <location>
        <begin position="185"/>
        <end position="208"/>
    </location>
</feature>
<dbReference type="GO" id="GO:0016020">
    <property type="term" value="C:membrane"/>
    <property type="evidence" value="ECO:0007669"/>
    <property type="project" value="TreeGrafter"/>
</dbReference>
<sequence length="313" mass="35383">MLMHTLSGNKNNIINYSTDMFGNNLLHLAAHLGPFSNLNLRPGTALQMQREIQWFKAVEKVVHPKCREAKNYEGKKPQDIFIEMHQEMMKDGEKWVKETAQIFAIVGVLIITVMFAAVFTVPGGYHQETGVPIFINKKEFNVFIVSDIISLFASIIAVLIYIDIQTSRYTEIDFLERLPTKIMSSLGFLSLSLVSMMIAFCAALAIVLQKSEVYGNHLATVAVFASVPFILLLPSQVRLLVEIFQFTTLNPINSRLKNLEQLLSLFHFPFYSVEGMNDVCIEKSKLSIPYVFQIPTGMPLLLFSCNIHLFGSH</sequence>
<evidence type="ECO:0000313" key="3">
    <source>
        <dbReference type="EMBL" id="KAK7372253.1"/>
    </source>
</evidence>
<name>A0AAN9NKD0_PHACN</name>
<keyword evidence="1" id="KW-1133">Transmembrane helix</keyword>
<dbReference type="InterPro" id="IPR026961">
    <property type="entry name" value="PGG_dom"/>
</dbReference>
<comment type="caution">
    <text evidence="3">The sequence shown here is derived from an EMBL/GenBank/DDBJ whole genome shotgun (WGS) entry which is preliminary data.</text>
</comment>
<dbReference type="AlphaFoldDB" id="A0AAN9NKD0"/>
<dbReference type="PANTHER" id="PTHR24177">
    <property type="entry name" value="CASKIN"/>
    <property type="match status" value="1"/>
</dbReference>
<proteinExistence type="predicted"/>
<feature type="transmembrane region" description="Helical" evidence="1">
    <location>
        <begin position="142"/>
        <end position="164"/>
    </location>
</feature>
<reference evidence="3 4" key="1">
    <citation type="submission" date="2024-01" db="EMBL/GenBank/DDBJ databases">
        <title>The genomes of 5 underutilized Papilionoideae crops provide insights into root nodulation and disease resistanc.</title>
        <authorList>
            <person name="Jiang F."/>
        </authorList>
    </citation>
    <scope>NUCLEOTIDE SEQUENCE [LARGE SCALE GENOMIC DNA]</scope>
    <source>
        <strain evidence="3">JINMINGXINNONG_FW02</strain>
        <tissue evidence="3">Leaves</tissue>
    </source>
</reference>
<keyword evidence="4" id="KW-1185">Reference proteome</keyword>
<evidence type="ECO:0000259" key="2">
    <source>
        <dbReference type="Pfam" id="PF13962"/>
    </source>
</evidence>
<protein>
    <recommendedName>
        <fullName evidence="2">PGG domain-containing protein</fullName>
    </recommendedName>
</protein>
<dbReference type="EMBL" id="JAYMYR010000003">
    <property type="protein sequence ID" value="KAK7372253.1"/>
    <property type="molecule type" value="Genomic_DNA"/>
</dbReference>
<feature type="domain" description="PGG" evidence="2">
    <location>
        <begin position="93"/>
        <end position="206"/>
    </location>
</feature>